<proteinExistence type="inferred from homology"/>
<evidence type="ECO:0000256" key="4">
    <source>
        <dbReference type="ARBA" id="ARBA00023002"/>
    </source>
</evidence>
<name>A0AAV0N6Y5_9ROSI</name>
<evidence type="ECO:0000256" key="1">
    <source>
        <dbReference type="ARBA" id="ARBA00010617"/>
    </source>
</evidence>
<gene>
    <name evidence="7" type="ORF">LITE_LOCUS31923</name>
</gene>
<dbReference type="PANTHER" id="PTHR47955:SF8">
    <property type="entry name" value="CYTOCHROME P450 71D11-LIKE"/>
    <property type="match status" value="1"/>
</dbReference>
<keyword evidence="8" id="KW-1185">Reference proteome</keyword>
<dbReference type="SUPFAM" id="SSF48264">
    <property type="entry name" value="Cytochrome P450"/>
    <property type="match status" value="1"/>
</dbReference>
<accession>A0AAV0N6Y5</accession>
<keyword evidence="6" id="KW-0812">Transmembrane</keyword>
<evidence type="ECO:0000256" key="5">
    <source>
        <dbReference type="ARBA" id="ARBA00023004"/>
    </source>
</evidence>
<dbReference type="InterPro" id="IPR001128">
    <property type="entry name" value="Cyt_P450"/>
</dbReference>
<dbReference type="EMBL" id="CAMGYJ010000008">
    <property type="protein sequence ID" value="CAI0454312.1"/>
    <property type="molecule type" value="Genomic_DNA"/>
</dbReference>
<dbReference type="PANTHER" id="PTHR47955">
    <property type="entry name" value="CYTOCHROME P450 FAMILY 71 PROTEIN"/>
    <property type="match status" value="1"/>
</dbReference>
<keyword evidence="6" id="KW-1133">Transmembrane helix</keyword>
<sequence>MVSGEQLVNELSAFSTLLPFLACTIVLTTLFLKRSFIGRTSGKKIPGPWRFPIIGNLHQLVSDALPHQRLCDLAREHGPDLMHLQLGEVPHIVVSSSKAAREVMKTHDAVFASRPSLLAAEMLAYAGSDLVFTRYGESYRRLRKICVAEVLGASRVRYFRPVREAEVADLVHKFSLRAAQGEAVDISREMFWLSSRITCRTVLGKARELDDGFLRMVESVSEVMAGFKVSDLFPSLRFLPAVTGYKARLRRMHREMESMLDEIIDEHRERRAARAVRGDGGDEEEDLVDVLLNLQASGSPDFDLTMDNIKGVTLVSTESFPIKLN</sequence>
<keyword evidence="2" id="KW-0349">Heme</keyword>
<evidence type="ECO:0000313" key="7">
    <source>
        <dbReference type="EMBL" id="CAI0454312.1"/>
    </source>
</evidence>
<keyword evidence="4" id="KW-0560">Oxidoreductase</keyword>
<comment type="similarity">
    <text evidence="1">Belongs to the cytochrome P450 family.</text>
</comment>
<reference evidence="7" key="1">
    <citation type="submission" date="2022-08" db="EMBL/GenBank/DDBJ databases">
        <authorList>
            <person name="Gutierrez-Valencia J."/>
        </authorList>
    </citation>
    <scope>NUCLEOTIDE SEQUENCE</scope>
</reference>
<comment type="caution">
    <text evidence="7">The sequence shown here is derived from an EMBL/GenBank/DDBJ whole genome shotgun (WGS) entry which is preliminary data.</text>
</comment>
<evidence type="ECO:0000256" key="3">
    <source>
        <dbReference type="ARBA" id="ARBA00022723"/>
    </source>
</evidence>
<evidence type="ECO:0000256" key="2">
    <source>
        <dbReference type="ARBA" id="ARBA00022617"/>
    </source>
</evidence>
<keyword evidence="5" id="KW-0408">Iron</keyword>
<keyword evidence="6" id="KW-0472">Membrane</keyword>
<dbReference type="GO" id="GO:0016705">
    <property type="term" value="F:oxidoreductase activity, acting on paired donors, with incorporation or reduction of molecular oxygen"/>
    <property type="evidence" value="ECO:0007669"/>
    <property type="project" value="InterPro"/>
</dbReference>
<organism evidence="7 8">
    <name type="scientific">Linum tenue</name>
    <dbReference type="NCBI Taxonomy" id="586396"/>
    <lineage>
        <taxon>Eukaryota</taxon>
        <taxon>Viridiplantae</taxon>
        <taxon>Streptophyta</taxon>
        <taxon>Embryophyta</taxon>
        <taxon>Tracheophyta</taxon>
        <taxon>Spermatophyta</taxon>
        <taxon>Magnoliopsida</taxon>
        <taxon>eudicotyledons</taxon>
        <taxon>Gunneridae</taxon>
        <taxon>Pentapetalae</taxon>
        <taxon>rosids</taxon>
        <taxon>fabids</taxon>
        <taxon>Malpighiales</taxon>
        <taxon>Linaceae</taxon>
        <taxon>Linum</taxon>
    </lineage>
</organism>
<dbReference type="InterPro" id="IPR036396">
    <property type="entry name" value="Cyt_P450_sf"/>
</dbReference>
<dbReference type="Proteomes" id="UP001154282">
    <property type="component" value="Unassembled WGS sequence"/>
</dbReference>
<evidence type="ECO:0000313" key="8">
    <source>
        <dbReference type="Proteomes" id="UP001154282"/>
    </source>
</evidence>
<evidence type="ECO:0000256" key="6">
    <source>
        <dbReference type="SAM" id="Phobius"/>
    </source>
</evidence>
<dbReference type="GO" id="GO:0005506">
    <property type="term" value="F:iron ion binding"/>
    <property type="evidence" value="ECO:0007669"/>
    <property type="project" value="InterPro"/>
</dbReference>
<dbReference type="Pfam" id="PF00067">
    <property type="entry name" value="p450"/>
    <property type="match status" value="1"/>
</dbReference>
<dbReference type="Gene3D" id="1.10.630.10">
    <property type="entry name" value="Cytochrome P450"/>
    <property type="match status" value="1"/>
</dbReference>
<keyword evidence="3" id="KW-0479">Metal-binding</keyword>
<dbReference type="GO" id="GO:0020037">
    <property type="term" value="F:heme binding"/>
    <property type="evidence" value="ECO:0007669"/>
    <property type="project" value="InterPro"/>
</dbReference>
<feature type="transmembrane region" description="Helical" evidence="6">
    <location>
        <begin position="12"/>
        <end position="32"/>
    </location>
</feature>
<dbReference type="AlphaFoldDB" id="A0AAV0N6Y5"/>
<dbReference type="GO" id="GO:0004497">
    <property type="term" value="F:monooxygenase activity"/>
    <property type="evidence" value="ECO:0007669"/>
    <property type="project" value="InterPro"/>
</dbReference>
<protein>
    <submittedName>
        <fullName evidence="7">Uncharacterized protein</fullName>
    </submittedName>
</protein>